<reference evidence="2" key="1">
    <citation type="submission" date="2016-10" db="EMBL/GenBank/DDBJ databases">
        <authorList>
            <person name="Varghese N."/>
            <person name="Submissions S."/>
        </authorList>
    </citation>
    <scope>NUCLEOTIDE SEQUENCE [LARGE SCALE GENOMIC DNA]</scope>
    <source>
        <strain evidence="2">DSM 45079</strain>
    </source>
</reference>
<dbReference type="AlphaFoldDB" id="A0A1H2KUG5"/>
<dbReference type="OrthoDB" id="3210164at2"/>
<accession>A0A1H2KUG5</accession>
<name>A0A1H2KUG5_9ACTN</name>
<keyword evidence="2" id="KW-1185">Reference proteome</keyword>
<dbReference type="EMBL" id="LT629791">
    <property type="protein sequence ID" value="SDU72016.1"/>
    <property type="molecule type" value="Genomic_DNA"/>
</dbReference>
<protein>
    <recommendedName>
        <fullName evidence="3">Alpha/beta hydrolase family protein</fullName>
    </recommendedName>
</protein>
<dbReference type="Proteomes" id="UP000182977">
    <property type="component" value="Chromosome I"/>
</dbReference>
<organism evidence="1 2">
    <name type="scientific">Jiangella alkaliphila</name>
    <dbReference type="NCBI Taxonomy" id="419479"/>
    <lineage>
        <taxon>Bacteria</taxon>
        <taxon>Bacillati</taxon>
        <taxon>Actinomycetota</taxon>
        <taxon>Actinomycetes</taxon>
        <taxon>Jiangellales</taxon>
        <taxon>Jiangellaceae</taxon>
        <taxon>Jiangella</taxon>
    </lineage>
</organism>
<dbReference type="STRING" id="419479.SAMN04488563_4277"/>
<evidence type="ECO:0008006" key="3">
    <source>
        <dbReference type="Google" id="ProtNLM"/>
    </source>
</evidence>
<evidence type="ECO:0000313" key="2">
    <source>
        <dbReference type="Proteomes" id="UP000182977"/>
    </source>
</evidence>
<gene>
    <name evidence="1" type="ORF">SAMN04488563_4277</name>
</gene>
<proteinExistence type="predicted"/>
<dbReference type="RefSeq" id="WP_046768433.1">
    <property type="nucleotide sequence ID" value="NZ_KQ061226.1"/>
</dbReference>
<evidence type="ECO:0000313" key="1">
    <source>
        <dbReference type="EMBL" id="SDU72016.1"/>
    </source>
</evidence>
<sequence>MDGAARLLTALGSDPAPVLGSSGGATSAGELPQRGAVVLAERLGTPLVEFPGGHDGYIDAPAAFAGVVRRVLGSSS</sequence>